<dbReference type="RefSeq" id="WP_146766051.1">
    <property type="nucleotide sequence ID" value="NZ_JAKREJ010000009.1"/>
</dbReference>
<protein>
    <submittedName>
        <fullName evidence="1">Uncharacterized protein</fullName>
    </submittedName>
</protein>
<name>A0A2X2CDU1_PSELU</name>
<organism evidence="1 2">
    <name type="scientific">Pseudomonas luteola</name>
    <dbReference type="NCBI Taxonomy" id="47886"/>
    <lineage>
        <taxon>Bacteria</taxon>
        <taxon>Pseudomonadati</taxon>
        <taxon>Pseudomonadota</taxon>
        <taxon>Gammaproteobacteria</taxon>
        <taxon>Pseudomonadales</taxon>
        <taxon>Pseudomonadaceae</taxon>
        <taxon>Pseudomonas</taxon>
    </lineage>
</organism>
<dbReference type="AlphaFoldDB" id="A0A2X2CDU1"/>
<gene>
    <name evidence="1" type="ORF">NCTC11842_01713</name>
</gene>
<accession>A0A2X2CDU1</accession>
<evidence type="ECO:0000313" key="2">
    <source>
        <dbReference type="Proteomes" id="UP000250443"/>
    </source>
</evidence>
<sequence>MTFSQYKSINLFSYSPLVGVRYSVTTDQQILEDMDQHGTLFCRSTIELARLTKLADPAQRLQFGLRAYDRAPDESSRENVPLVWMLLHYVRDLEEWSHLQPGAALNIVVIDWPQGTGYELRAWLIVADNALQAASIPALYSARRSSNNAYKAIDLPPVTHS</sequence>
<dbReference type="EMBL" id="UAUF01000010">
    <property type="protein sequence ID" value="SPZ05293.1"/>
    <property type="molecule type" value="Genomic_DNA"/>
</dbReference>
<reference evidence="1 2" key="1">
    <citation type="submission" date="2018-06" db="EMBL/GenBank/DDBJ databases">
        <authorList>
            <consortium name="Pathogen Informatics"/>
            <person name="Doyle S."/>
        </authorList>
    </citation>
    <scope>NUCLEOTIDE SEQUENCE [LARGE SCALE GENOMIC DNA]</scope>
    <source>
        <strain evidence="1 2">NCTC11842</strain>
    </source>
</reference>
<dbReference type="Proteomes" id="UP000250443">
    <property type="component" value="Unassembled WGS sequence"/>
</dbReference>
<evidence type="ECO:0000313" key="1">
    <source>
        <dbReference type="EMBL" id="SPZ05293.1"/>
    </source>
</evidence>
<proteinExistence type="predicted"/>